<dbReference type="SUPFAM" id="SSF51161">
    <property type="entry name" value="Trimeric LpxA-like enzymes"/>
    <property type="match status" value="1"/>
</dbReference>
<dbReference type="AlphaFoldDB" id="J0QD83"/>
<sequence length="255" mass="28746">MEDIIVKKKYEFTYATIEVDGRTLYRIRALRDFGNVKKGDLGGLIEHEGNLSHDGNCWVDDNALVYGDAKAYGNARVFDNAQVYDNAHVYGKAIVHCNAKVFGNAHVCGTAIIGDNARVCGDTWIDTASIGDCDLVNSSKKKYELTDDTVDLGPFKVHRIRALRDFGDVKKGDLGGWVESEENLSHEGNCWISGLGVVFDGGRVRGDDLVPNFNYISNTTYKLSMLTPQEYMKSLPWPRRIWEKLRYYKEFGVWL</sequence>
<evidence type="ECO:0000313" key="2">
    <source>
        <dbReference type="Proteomes" id="UP000008947"/>
    </source>
</evidence>
<organism evidence="1 2">
    <name type="scientific">Candidatus Bartonella washoeensis Sb944nv</name>
    <dbReference type="NCBI Taxonomy" id="1094563"/>
    <lineage>
        <taxon>Bacteria</taxon>
        <taxon>Pseudomonadati</taxon>
        <taxon>Pseudomonadota</taxon>
        <taxon>Alphaproteobacteria</taxon>
        <taxon>Hyphomicrobiales</taxon>
        <taxon>Bartonellaceae</taxon>
        <taxon>Bartonella</taxon>
    </lineage>
</organism>
<dbReference type="HOGENOM" id="CLU_1101184_0_0_5"/>
<dbReference type="Pfam" id="PF18836">
    <property type="entry name" value="B_solenoid_ydck"/>
    <property type="match status" value="1"/>
</dbReference>
<evidence type="ECO:0000313" key="1">
    <source>
        <dbReference type="EMBL" id="EJF80764.1"/>
    </source>
</evidence>
<dbReference type="eggNOG" id="COG1044">
    <property type="taxonomic scope" value="Bacteria"/>
</dbReference>
<dbReference type="InterPro" id="IPR040831">
    <property type="entry name" value="B_solenoid_ydck_rpt"/>
</dbReference>
<dbReference type="RefSeq" id="WP_006923350.1">
    <property type="nucleotide sequence ID" value="NZ_JH725022.1"/>
</dbReference>
<dbReference type="EMBL" id="AILU01000009">
    <property type="protein sequence ID" value="EJF80764.1"/>
    <property type="molecule type" value="Genomic_DNA"/>
</dbReference>
<keyword evidence="2" id="KW-1185">Reference proteome</keyword>
<reference evidence="1 2" key="1">
    <citation type="submission" date="2012-03" db="EMBL/GenBank/DDBJ databases">
        <title>The Genome Sequence of Bartonella washoensis Sb944nv.</title>
        <authorList>
            <consortium name="The Broad Institute Genome Sequencing Platform"/>
            <consortium name="The Broad Institute Genome Sequencing Center for Infectious Disease"/>
            <person name="Feldgarden M."/>
            <person name="Kirby J."/>
            <person name="Kosoy M."/>
            <person name="Birtles R."/>
            <person name="Probert W.S."/>
            <person name="Chiaraviglio L."/>
            <person name="Young S.K."/>
            <person name="Zeng Q."/>
            <person name="Gargeya S."/>
            <person name="Fitzgerald M."/>
            <person name="Haas B."/>
            <person name="Abouelleil A."/>
            <person name="Alvarado L."/>
            <person name="Arachchi H.M."/>
            <person name="Berlin A."/>
            <person name="Chapman S.B."/>
            <person name="Gearin G."/>
            <person name="Goldberg J."/>
            <person name="Griggs A."/>
            <person name="Gujja S."/>
            <person name="Hansen M."/>
            <person name="Heiman D."/>
            <person name="Howarth C."/>
            <person name="Larimer J."/>
            <person name="Lui A."/>
            <person name="MacDonald P.J.P."/>
            <person name="McCowen C."/>
            <person name="Montmayeur A."/>
            <person name="Murphy C."/>
            <person name="Neiman D."/>
            <person name="Pearson M."/>
            <person name="Priest M."/>
            <person name="Roberts A."/>
            <person name="Saif S."/>
            <person name="Shea T."/>
            <person name="Sisk P."/>
            <person name="Stolte C."/>
            <person name="Sykes S."/>
            <person name="Wortman J."/>
            <person name="Nusbaum C."/>
            <person name="Birren B."/>
        </authorList>
    </citation>
    <scope>NUCLEOTIDE SEQUENCE [LARGE SCALE GENOMIC DNA]</scope>
    <source>
        <strain evidence="1 2">Sb944nv</strain>
    </source>
</reference>
<dbReference type="InterPro" id="IPR011004">
    <property type="entry name" value="Trimer_LpxA-like_sf"/>
</dbReference>
<accession>J0QD83</accession>
<dbReference type="Gene3D" id="2.160.10.10">
    <property type="entry name" value="Hexapeptide repeat proteins"/>
    <property type="match status" value="1"/>
</dbReference>
<gene>
    <name evidence="1" type="ORF">MCQ_00493</name>
</gene>
<name>J0QD83_9HYPH</name>
<comment type="caution">
    <text evidence="1">The sequence shown here is derived from an EMBL/GenBank/DDBJ whole genome shotgun (WGS) entry which is preliminary data.</text>
</comment>
<protein>
    <submittedName>
        <fullName evidence="1">Uncharacterized protein</fullName>
    </submittedName>
</protein>
<dbReference type="PATRIC" id="fig|1094563.3.peg.532"/>
<proteinExistence type="predicted"/>
<dbReference type="Proteomes" id="UP000008947">
    <property type="component" value="Unassembled WGS sequence"/>
</dbReference>